<gene>
    <name evidence="2" type="ORF">MED297_19762</name>
</gene>
<dbReference type="AlphaFoldDB" id="A4B957"/>
<name>A4B957_9GAMM</name>
<organism evidence="2 3">
    <name type="scientific">Reinekea blandensis MED297</name>
    <dbReference type="NCBI Taxonomy" id="314283"/>
    <lineage>
        <taxon>Bacteria</taxon>
        <taxon>Pseudomonadati</taxon>
        <taxon>Pseudomonadota</taxon>
        <taxon>Gammaproteobacteria</taxon>
        <taxon>Oceanospirillales</taxon>
        <taxon>Saccharospirillaceae</taxon>
        <taxon>Reinekea</taxon>
    </lineage>
</organism>
<dbReference type="InterPro" id="IPR009081">
    <property type="entry name" value="PP-bd_ACP"/>
</dbReference>
<comment type="caution">
    <text evidence="2">The sequence shown here is derived from an EMBL/GenBank/DDBJ whole genome shotgun (WGS) entry which is preliminary data.</text>
</comment>
<sequence length="77" mass="8690">MDRIRAIVAQTVKLSKDISDISDNDDLYSLGLTSLTTVNLMLSIEDEFDIEFDDNMLSRQTFESITSLAEAIDELQD</sequence>
<evidence type="ECO:0000313" key="3">
    <source>
        <dbReference type="Proteomes" id="UP000005953"/>
    </source>
</evidence>
<accession>A4B957</accession>
<dbReference type="SUPFAM" id="SSF47336">
    <property type="entry name" value="ACP-like"/>
    <property type="match status" value="1"/>
</dbReference>
<evidence type="ECO:0000313" key="2">
    <source>
        <dbReference type="EMBL" id="EAR11158.1"/>
    </source>
</evidence>
<reference evidence="2 3" key="1">
    <citation type="submission" date="2006-02" db="EMBL/GenBank/DDBJ databases">
        <authorList>
            <person name="Pinhassi J."/>
            <person name="Pedros-Alio C."/>
            <person name="Ferriera S."/>
            <person name="Johnson J."/>
            <person name="Kravitz S."/>
            <person name="Halpern A."/>
            <person name="Remington K."/>
            <person name="Beeson K."/>
            <person name="Tran B."/>
            <person name="Rogers Y.-H."/>
            <person name="Friedman R."/>
            <person name="Venter J.C."/>
        </authorList>
    </citation>
    <scope>NUCLEOTIDE SEQUENCE [LARGE SCALE GENOMIC DNA]</scope>
    <source>
        <strain evidence="2 3">MED297</strain>
    </source>
</reference>
<protein>
    <recommendedName>
        <fullName evidence="1">Carrier domain-containing protein</fullName>
    </recommendedName>
</protein>
<dbReference type="EMBL" id="AAOE01000001">
    <property type="protein sequence ID" value="EAR11158.1"/>
    <property type="molecule type" value="Genomic_DNA"/>
</dbReference>
<feature type="domain" description="Carrier" evidence="1">
    <location>
        <begin position="1"/>
        <end position="76"/>
    </location>
</feature>
<keyword evidence="3" id="KW-1185">Reference proteome</keyword>
<dbReference type="InterPro" id="IPR036736">
    <property type="entry name" value="ACP-like_sf"/>
</dbReference>
<evidence type="ECO:0000259" key="1">
    <source>
        <dbReference type="PROSITE" id="PS50075"/>
    </source>
</evidence>
<dbReference type="Gene3D" id="1.10.1200.10">
    <property type="entry name" value="ACP-like"/>
    <property type="match status" value="1"/>
</dbReference>
<dbReference type="Pfam" id="PF00550">
    <property type="entry name" value="PP-binding"/>
    <property type="match status" value="1"/>
</dbReference>
<proteinExistence type="predicted"/>
<dbReference type="PROSITE" id="PS50075">
    <property type="entry name" value="CARRIER"/>
    <property type="match status" value="1"/>
</dbReference>
<dbReference type="NCBIfam" id="NF005480">
    <property type="entry name" value="PRK07081.1"/>
    <property type="match status" value="1"/>
</dbReference>
<dbReference type="HOGENOM" id="CLU_108696_10_0_6"/>
<dbReference type="STRING" id="314283.MED297_19762"/>
<dbReference type="Proteomes" id="UP000005953">
    <property type="component" value="Unassembled WGS sequence"/>
</dbReference>